<dbReference type="GO" id="GO:0043005">
    <property type="term" value="C:neuron projection"/>
    <property type="evidence" value="ECO:0007669"/>
    <property type="project" value="TreeGrafter"/>
</dbReference>
<evidence type="ECO:0000256" key="7">
    <source>
        <dbReference type="ARBA" id="ARBA00023136"/>
    </source>
</evidence>
<dbReference type="Pfam" id="PF13927">
    <property type="entry name" value="Ig_3"/>
    <property type="match status" value="3"/>
</dbReference>
<dbReference type="InterPro" id="IPR003598">
    <property type="entry name" value="Ig_sub2"/>
</dbReference>
<dbReference type="FunFam" id="2.60.40.10:FF:000004">
    <property type="entry name" value="DCC isoform 1"/>
    <property type="match status" value="1"/>
</dbReference>
<name>A0A154P687_DUFNO</name>
<keyword evidence="8" id="KW-1015">Disulfide bond</keyword>
<dbReference type="GO" id="GO:0007155">
    <property type="term" value="P:cell adhesion"/>
    <property type="evidence" value="ECO:0007669"/>
    <property type="project" value="UniProtKB-KW"/>
</dbReference>
<dbReference type="InterPro" id="IPR003599">
    <property type="entry name" value="Ig_sub"/>
</dbReference>
<proteinExistence type="predicted"/>
<evidence type="ECO:0000256" key="11">
    <source>
        <dbReference type="SAM" id="MobiDB-lite"/>
    </source>
</evidence>
<evidence type="ECO:0000256" key="6">
    <source>
        <dbReference type="ARBA" id="ARBA00022989"/>
    </source>
</evidence>
<dbReference type="FunFam" id="2.60.40.10:FF:000333">
    <property type="entry name" value="Down syndrome cell adhesion molecule"/>
    <property type="match status" value="1"/>
</dbReference>
<dbReference type="Gene3D" id="2.60.40.10">
    <property type="entry name" value="Immunoglobulins"/>
    <property type="match status" value="5"/>
</dbReference>
<dbReference type="OrthoDB" id="5917255at2759"/>
<dbReference type="CDD" id="cd20956">
    <property type="entry name" value="IgI_4_Dscam"/>
    <property type="match status" value="1"/>
</dbReference>
<dbReference type="PANTHER" id="PTHR12231">
    <property type="entry name" value="CTX-RELATED TYPE I TRANSMEMBRANE PROTEIN"/>
    <property type="match status" value="1"/>
</dbReference>
<evidence type="ECO:0000256" key="3">
    <source>
        <dbReference type="ARBA" id="ARBA00022729"/>
    </source>
</evidence>
<dbReference type="InterPro" id="IPR013783">
    <property type="entry name" value="Ig-like_fold"/>
</dbReference>
<evidence type="ECO:0000313" key="14">
    <source>
        <dbReference type="Proteomes" id="UP000076502"/>
    </source>
</evidence>
<dbReference type="CDD" id="cd20958">
    <property type="entry name" value="IgI_5_Dscam"/>
    <property type="match status" value="1"/>
</dbReference>
<keyword evidence="10" id="KW-0393">Immunoglobulin domain</keyword>
<keyword evidence="7" id="KW-0472">Membrane</keyword>
<dbReference type="STRING" id="178035.A0A154P687"/>
<feature type="domain" description="Ig-like" evidence="12">
    <location>
        <begin position="586"/>
        <end position="675"/>
    </location>
</feature>
<keyword evidence="4" id="KW-0677">Repeat</keyword>
<dbReference type="Pfam" id="PF07679">
    <property type="entry name" value="I-set"/>
    <property type="match status" value="2"/>
</dbReference>
<dbReference type="GO" id="GO:0048812">
    <property type="term" value="P:neuron projection morphogenesis"/>
    <property type="evidence" value="ECO:0007669"/>
    <property type="project" value="UniProtKB-ARBA"/>
</dbReference>
<evidence type="ECO:0000256" key="1">
    <source>
        <dbReference type="ARBA" id="ARBA00004167"/>
    </source>
</evidence>
<comment type="subcellular location">
    <subcellularLocation>
        <location evidence="1">Membrane</location>
        <topology evidence="1">Single-pass membrane protein</topology>
    </subcellularLocation>
</comment>
<evidence type="ECO:0000256" key="2">
    <source>
        <dbReference type="ARBA" id="ARBA00022692"/>
    </source>
</evidence>
<keyword evidence="14" id="KW-1185">Reference proteome</keyword>
<dbReference type="SMART" id="SM00408">
    <property type="entry name" value="IGc2"/>
    <property type="match status" value="5"/>
</dbReference>
<reference evidence="13 14" key="1">
    <citation type="submission" date="2015-07" db="EMBL/GenBank/DDBJ databases">
        <title>The genome of Dufourea novaeangliae.</title>
        <authorList>
            <person name="Pan H."/>
            <person name="Kapheim K."/>
        </authorList>
    </citation>
    <scope>NUCLEOTIDE SEQUENCE [LARGE SCALE GENOMIC DNA]</scope>
    <source>
        <strain evidence="13">0120121106</strain>
        <tissue evidence="13">Whole body</tissue>
    </source>
</reference>
<dbReference type="InterPro" id="IPR013098">
    <property type="entry name" value="Ig_I-set"/>
</dbReference>
<dbReference type="InterPro" id="IPR036179">
    <property type="entry name" value="Ig-like_dom_sf"/>
</dbReference>
<feature type="domain" description="Ig-like" evidence="12">
    <location>
        <begin position="495"/>
        <end position="579"/>
    </location>
</feature>
<dbReference type="FunFam" id="2.60.40.10:FF:000032">
    <property type="entry name" value="palladin isoform X1"/>
    <property type="match status" value="1"/>
</dbReference>
<dbReference type="SUPFAM" id="SSF48726">
    <property type="entry name" value="Immunoglobulin"/>
    <property type="match status" value="5"/>
</dbReference>
<dbReference type="InterPro" id="IPR051170">
    <property type="entry name" value="Neural/epithelial_adhesion"/>
</dbReference>
<evidence type="ECO:0000256" key="9">
    <source>
        <dbReference type="ARBA" id="ARBA00023180"/>
    </source>
</evidence>
<evidence type="ECO:0000256" key="10">
    <source>
        <dbReference type="ARBA" id="ARBA00023319"/>
    </source>
</evidence>
<dbReference type="EMBL" id="KQ434827">
    <property type="protein sequence ID" value="KZC07456.1"/>
    <property type="molecule type" value="Genomic_DNA"/>
</dbReference>
<keyword evidence="9" id="KW-0325">Glycoprotein</keyword>
<keyword evidence="6" id="KW-1133">Transmembrane helix</keyword>
<keyword evidence="2" id="KW-0812">Transmembrane</keyword>
<dbReference type="AlphaFoldDB" id="A0A154P687"/>
<feature type="domain" description="Ig-like" evidence="12">
    <location>
        <begin position="392"/>
        <end position="490"/>
    </location>
</feature>
<dbReference type="SMART" id="SM00409">
    <property type="entry name" value="IG"/>
    <property type="match status" value="5"/>
</dbReference>
<dbReference type="PROSITE" id="PS50835">
    <property type="entry name" value="IG_LIKE"/>
    <property type="match status" value="5"/>
</dbReference>
<feature type="domain" description="Ig-like" evidence="12">
    <location>
        <begin position="316"/>
        <end position="386"/>
    </location>
</feature>
<evidence type="ECO:0000256" key="4">
    <source>
        <dbReference type="ARBA" id="ARBA00022737"/>
    </source>
</evidence>
<evidence type="ECO:0000256" key="5">
    <source>
        <dbReference type="ARBA" id="ARBA00022889"/>
    </source>
</evidence>
<evidence type="ECO:0000313" key="13">
    <source>
        <dbReference type="EMBL" id="KZC07456.1"/>
    </source>
</evidence>
<evidence type="ECO:0000259" key="12">
    <source>
        <dbReference type="PROSITE" id="PS50835"/>
    </source>
</evidence>
<feature type="region of interest" description="Disordered" evidence="11">
    <location>
        <begin position="44"/>
        <end position="92"/>
    </location>
</feature>
<dbReference type="InterPro" id="IPR007110">
    <property type="entry name" value="Ig-like_dom"/>
</dbReference>
<accession>A0A154P687</accession>
<feature type="compositionally biased region" description="Basic and acidic residues" evidence="11">
    <location>
        <begin position="48"/>
        <end position="64"/>
    </location>
</feature>
<gene>
    <name evidence="13" type="ORF">WN55_08227</name>
</gene>
<feature type="domain" description="Ig-like" evidence="12">
    <location>
        <begin position="126"/>
        <end position="214"/>
    </location>
</feature>
<dbReference type="FunFam" id="2.60.40.10:FF:000017">
    <property type="entry name" value="Down syndrome cell adhesion molecule b"/>
    <property type="match status" value="1"/>
</dbReference>
<keyword evidence="3" id="KW-0732">Signal</keyword>
<dbReference type="Proteomes" id="UP000076502">
    <property type="component" value="Unassembled WGS sequence"/>
</dbReference>
<dbReference type="PANTHER" id="PTHR12231:SF253">
    <property type="entry name" value="DPR-INTERACTING PROTEIN ETA, ISOFORM B-RELATED"/>
    <property type="match status" value="1"/>
</dbReference>
<evidence type="ECO:0000256" key="8">
    <source>
        <dbReference type="ARBA" id="ARBA00023157"/>
    </source>
</evidence>
<dbReference type="GO" id="GO:0016020">
    <property type="term" value="C:membrane"/>
    <property type="evidence" value="ECO:0007669"/>
    <property type="project" value="UniProtKB-SubCell"/>
</dbReference>
<organism evidence="13 14">
    <name type="scientific">Dufourea novaeangliae</name>
    <name type="common">Sweat bee</name>
    <dbReference type="NCBI Taxonomy" id="178035"/>
    <lineage>
        <taxon>Eukaryota</taxon>
        <taxon>Metazoa</taxon>
        <taxon>Ecdysozoa</taxon>
        <taxon>Arthropoda</taxon>
        <taxon>Hexapoda</taxon>
        <taxon>Insecta</taxon>
        <taxon>Pterygota</taxon>
        <taxon>Neoptera</taxon>
        <taxon>Endopterygota</taxon>
        <taxon>Hymenoptera</taxon>
        <taxon>Apocrita</taxon>
        <taxon>Aculeata</taxon>
        <taxon>Apoidea</taxon>
        <taxon>Anthophila</taxon>
        <taxon>Halictidae</taxon>
        <taxon>Rophitinae</taxon>
        <taxon>Dufourea</taxon>
    </lineage>
</organism>
<protein>
    <submittedName>
        <fullName evidence="13">Down syndrome cell adhesion molecule-like protein Dscam2</fullName>
    </submittedName>
</protein>
<keyword evidence="5" id="KW-0130">Cell adhesion</keyword>
<sequence length="724" mass="79616">MADRILHGYAEATRIRSSPFSSEYANNYELPTFVTAVINSTVEQPSLGRDKGSATSEPSKDKQDNVAQPEVPSKSDSGLSKPGHENDGFPSELNPLISRGCINYENGAKPRIPLCETGELSNPASPRFNERVSPAPIRTGETIVLSCISQGLPPPMYLWFRESVSGTAMIFNSERIHARAGVLVLQSARAEDAGRYVCHANNTAGSERVELEVSIISSLSIHLAPQQTDKTTFDPPRSFEYKVRFKVGVSRYIEIGYEHRLERRPNGKCDGKTSQSVGKREKVVSMRRRLSTMVLGYIKEGNRDRRMVRVPSDAEFQCSVTGQPRPVITWSKDGLPVRESASGRSRITGNDGSTLHISSIARDDKGMYQCFAQNDYEMVQATAELRLGDAAPQLLHKFIEHTLQPGPSVSLKCVATGNPTPHFSWTLDGFPLPQNDRYEDYGFMIGQYVTVHGEVISHVNISVVHVEDGGQYRCTASNRVARVHHSAPLNIYGLPHVRPMGNYAAVAGETTVIKCPVAGFPITSIVWDKDGKILPTSRRQEVWSNGTLVLYDVDSTTDRGAYTCTAKNAQGRSDSQTVHIEVKVPPKIDPFSFPNNTQEGQRLHVTCAVREGDSPLKITWLKDGRPVEPSEATTHHIGDFYLALKIPSASTAHNGNYTCVASNDAAETSRTAALLVHGNSVRPSRMGVILCQISKIVIVHGQITRTETVSDQIRGVRTTPRQVE</sequence>